<dbReference type="Gene3D" id="3.40.50.300">
    <property type="entry name" value="P-loop containing nucleotide triphosphate hydrolases"/>
    <property type="match status" value="1"/>
</dbReference>
<dbReference type="PROSITE" id="PS00211">
    <property type="entry name" value="ABC_TRANSPORTER_1"/>
    <property type="match status" value="1"/>
</dbReference>
<feature type="transmembrane region" description="Helical" evidence="8">
    <location>
        <begin position="721"/>
        <end position="742"/>
    </location>
</feature>
<dbReference type="InterPro" id="IPR017871">
    <property type="entry name" value="ABC_transporter-like_CS"/>
</dbReference>
<keyword evidence="3 8" id="KW-0812">Transmembrane</keyword>
<dbReference type="InterPro" id="IPR003593">
    <property type="entry name" value="AAA+_ATPase"/>
</dbReference>
<dbReference type="PANTHER" id="PTHR48041:SF139">
    <property type="entry name" value="PROTEIN SCARLET"/>
    <property type="match status" value="1"/>
</dbReference>
<keyword evidence="4" id="KW-0547">Nucleotide-binding</keyword>
<dbReference type="Pfam" id="PF05099">
    <property type="entry name" value="TerB"/>
    <property type="match status" value="1"/>
</dbReference>
<evidence type="ECO:0000256" key="7">
    <source>
        <dbReference type="ARBA" id="ARBA00023136"/>
    </source>
</evidence>
<evidence type="ECO:0000256" key="6">
    <source>
        <dbReference type="ARBA" id="ARBA00022989"/>
    </source>
</evidence>
<dbReference type="KEGG" id="fuv:JR347_08605"/>
<feature type="transmembrane region" description="Helical" evidence="8">
    <location>
        <begin position="690"/>
        <end position="709"/>
    </location>
</feature>
<keyword evidence="5 10" id="KW-0067">ATP-binding</keyword>
<dbReference type="SMART" id="SM00382">
    <property type="entry name" value="AAA"/>
    <property type="match status" value="1"/>
</dbReference>
<evidence type="ECO:0000256" key="1">
    <source>
        <dbReference type="ARBA" id="ARBA00004141"/>
    </source>
</evidence>
<evidence type="ECO:0000259" key="9">
    <source>
        <dbReference type="PROSITE" id="PS50893"/>
    </source>
</evidence>
<dbReference type="GO" id="GO:0016020">
    <property type="term" value="C:membrane"/>
    <property type="evidence" value="ECO:0007669"/>
    <property type="project" value="UniProtKB-SubCell"/>
</dbReference>
<evidence type="ECO:0000256" key="3">
    <source>
        <dbReference type="ARBA" id="ARBA00022692"/>
    </source>
</evidence>
<dbReference type="Pfam" id="PF19055">
    <property type="entry name" value="ABC2_membrane_7"/>
    <property type="match status" value="1"/>
</dbReference>
<dbReference type="PROSITE" id="PS50893">
    <property type="entry name" value="ABC_TRANSPORTER_2"/>
    <property type="match status" value="1"/>
</dbReference>
<evidence type="ECO:0000256" key="5">
    <source>
        <dbReference type="ARBA" id="ARBA00022840"/>
    </source>
</evidence>
<evidence type="ECO:0000256" key="2">
    <source>
        <dbReference type="ARBA" id="ARBA00022448"/>
    </source>
</evidence>
<dbReference type="InterPro" id="IPR003439">
    <property type="entry name" value="ABC_transporter-like_ATP-bd"/>
</dbReference>
<dbReference type="GO" id="GO:0016887">
    <property type="term" value="F:ATP hydrolysis activity"/>
    <property type="evidence" value="ECO:0007669"/>
    <property type="project" value="InterPro"/>
</dbReference>
<dbReference type="Pfam" id="PF00005">
    <property type="entry name" value="ABC_tran"/>
    <property type="match status" value="1"/>
</dbReference>
<proteinExistence type="predicted"/>
<protein>
    <submittedName>
        <fullName evidence="10">ATP-binding cassette domain-containing protein</fullName>
    </submittedName>
</protein>
<dbReference type="RefSeq" id="WP_205723644.1">
    <property type="nucleotide sequence ID" value="NZ_CP070608.1"/>
</dbReference>
<feature type="transmembrane region" description="Helical" evidence="8">
    <location>
        <begin position="614"/>
        <end position="638"/>
    </location>
</feature>
<dbReference type="EMBL" id="CP070608">
    <property type="protein sequence ID" value="QSE99133.1"/>
    <property type="molecule type" value="Genomic_DNA"/>
</dbReference>
<evidence type="ECO:0000313" key="10">
    <source>
        <dbReference type="EMBL" id="QSE99133.1"/>
    </source>
</evidence>
<dbReference type="GO" id="GO:0140359">
    <property type="term" value="F:ABC-type transporter activity"/>
    <property type="evidence" value="ECO:0007669"/>
    <property type="project" value="InterPro"/>
</dbReference>
<evidence type="ECO:0000313" key="11">
    <source>
        <dbReference type="Proteomes" id="UP000662783"/>
    </source>
</evidence>
<keyword evidence="7 8" id="KW-0472">Membrane</keyword>
<accession>A0A974WIF2</accession>
<keyword evidence="2" id="KW-0813">Transport</keyword>
<reference evidence="10" key="1">
    <citation type="submission" date="2021-02" db="EMBL/GenBank/DDBJ databases">
        <title>Fulvivirga sp. S481 isolated from sea water.</title>
        <authorList>
            <person name="Bae S.S."/>
            <person name="Baek K."/>
        </authorList>
    </citation>
    <scope>NUCLEOTIDE SEQUENCE</scope>
    <source>
        <strain evidence="10">S481</strain>
    </source>
</reference>
<dbReference type="InterPro" id="IPR007791">
    <property type="entry name" value="DjlA_N"/>
</dbReference>
<dbReference type="Gene3D" id="1.10.3680.10">
    <property type="entry name" value="TerB-like"/>
    <property type="match status" value="1"/>
</dbReference>
<evidence type="ECO:0000256" key="4">
    <source>
        <dbReference type="ARBA" id="ARBA00022741"/>
    </source>
</evidence>
<dbReference type="Proteomes" id="UP000662783">
    <property type="component" value="Chromosome"/>
</dbReference>
<keyword evidence="11" id="KW-1185">Reference proteome</keyword>
<dbReference type="InterPro" id="IPR013525">
    <property type="entry name" value="ABC2_TM"/>
</dbReference>
<dbReference type="CDD" id="cd07177">
    <property type="entry name" value="terB_like"/>
    <property type="match status" value="1"/>
</dbReference>
<sequence length="1022" mass="117019">MSEPLLKAIIQLFAIVAKEDEVTAQEREQIEAFLLDHLNKNAVNRYLKDFDTYCDSITSGPEVNNAEEQKRIKSICSHINTELTQKQKVVIILELMGIILADGHISEREDELVKTIGSEFNVSEEEISAINTFVVGKTPEELNLEQILIVDENSHSDKKFQHVSRKGLKGFIAILHLAQADAYFIKYIGTSDVFLNGVPLKSHKNVVLAIGSTIRTEKASPIYYGDVISQFMKSGDEKKISFEAKDISYKFKGGKLGLRNINIAEESGRLIGLMGASGAGKSTLLHVLNGTETPSEGAVLINGIDIHREEEKIKGVIGFVPQDDLLIEELTVYDNLYFAAKLCFDHLSGDEVDKLVIKTLNNLGLHETKDLKVGSPLDKTISGGQRKRLNIGLELLREPAVLFVDEPTSGLSSRDSENIMDLLKELSLKGKLIFVVIHQPSSDIFKMFDKLIILDTGGYQIYYGNPVEAVVYFKDTINMINSDEGECRECGNVNPEQIFNIIETRVINEYGNFTTERKISPEHWNQKYLENLKPTTVKTVEEKPESTLNIPNWAKQLYLFISRDFLSKLSNKQYLLINLLEAPLLAFVLAYLVRYHNTNNTITIDYLFSANLNIPAYLFMSVIVALFMGLTVSAEEIIRDRKILKRESFLHLSRSSYLMSKVFILFSLSAIQTFCFVLIGNYVLEIHGMLLSHWLILFSTSCLANMMGLNISSAFNSAVTIYILIPILLIPQLVLSGVVVRFDKLNPDLGNEGEVPLVGDFMASRWAFEAAMVAQFRDNEYERIFYPYEKVLAECDYKRIYYIPSLQTKLEYSFNNYRKTDSPQKQEKVKDALELLQSEINEELTFAGHDFDGANELTIEKFDSAVYRKTYNFLEVMRQFYSNRYNKADQARDKLIRTMTDTPEKREAFEEMKERYRNETIVEIVKNQNETHRIVEEDGKLIQKIYPIYNDPEPDHFFDYRSLFYVPTKHFAGMYIDTVHFNLIVIWFMSVIMGITLYYDLLRKFIRVLENTARKFKRSENP</sequence>
<keyword evidence="6 8" id="KW-1133">Transmembrane helix</keyword>
<feature type="transmembrane region" description="Helical" evidence="8">
    <location>
        <begin position="574"/>
        <end position="594"/>
    </location>
</feature>
<dbReference type="InterPro" id="IPR029024">
    <property type="entry name" value="TerB-like"/>
</dbReference>
<gene>
    <name evidence="10" type="ORF">JR347_08605</name>
</gene>
<dbReference type="PANTHER" id="PTHR48041">
    <property type="entry name" value="ABC TRANSPORTER G FAMILY MEMBER 28"/>
    <property type="match status" value="1"/>
</dbReference>
<name>A0A974WIF2_9BACT</name>
<dbReference type="GO" id="GO:0005524">
    <property type="term" value="F:ATP binding"/>
    <property type="evidence" value="ECO:0007669"/>
    <property type="project" value="UniProtKB-KW"/>
</dbReference>
<feature type="transmembrane region" description="Helical" evidence="8">
    <location>
        <begin position="658"/>
        <end position="684"/>
    </location>
</feature>
<dbReference type="SUPFAM" id="SSF52540">
    <property type="entry name" value="P-loop containing nucleoside triphosphate hydrolases"/>
    <property type="match status" value="1"/>
</dbReference>
<dbReference type="InterPro" id="IPR027417">
    <property type="entry name" value="P-loop_NTPase"/>
</dbReference>
<comment type="subcellular location">
    <subcellularLocation>
        <location evidence="1">Membrane</location>
        <topology evidence="1">Multi-pass membrane protein</topology>
    </subcellularLocation>
</comment>
<dbReference type="Pfam" id="PF01061">
    <property type="entry name" value="ABC2_membrane"/>
    <property type="match status" value="1"/>
</dbReference>
<feature type="domain" description="ABC transporter" evidence="9">
    <location>
        <begin position="242"/>
        <end position="482"/>
    </location>
</feature>
<evidence type="ECO:0000256" key="8">
    <source>
        <dbReference type="SAM" id="Phobius"/>
    </source>
</evidence>
<dbReference type="SUPFAM" id="SSF158682">
    <property type="entry name" value="TerB-like"/>
    <property type="match status" value="1"/>
</dbReference>
<dbReference type="InterPro" id="IPR050352">
    <property type="entry name" value="ABCG_transporters"/>
</dbReference>
<organism evidence="10 11">
    <name type="scientific">Fulvivirga lutea</name>
    <dbReference type="NCBI Taxonomy" id="2810512"/>
    <lineage>
        <taxon>Bacteria</taxon>
        <taxon>Pseudomonadati</taxon>
        <taxon>Bacteroidota</taxon>
        <taxon>Cytophagia</taxon>
        <taxon>Cytophagales</taxon>
        <taxon>Fulvivirgaceae</taxon>
        <taxon>Fulvivirga</taxon>
    </lineage>
</organism>
<dbReference type="AlphaFoldDB" id="A0A974WIF2"/>
<feature type="transmembrane region" description="Helical" evidence="8">
    <location>
        <begin position="979"/>
        <end position="999"/>
    </location>
</feature>
<dbReference type="InterPro" id="IPR043926">
    <property type="entry name" value="ABCG_dom"/>
</dbReference>